<evidence type="ECO:0000313" key="2">
    <source>
        <dbReference type="Proteomes" id="UP000662770"/>
    </source>
</evidence>
<organism evidence="1 2">
    <name type="scientific">Shewanella avicenniae</name>
    <dbReference type="NCBI Taxonomy" id="2814294"/>
    <lineage>
        <taxon>Bacteria</taxon>
        <taxon>Pseudomonadati</taxon>
        <taxon>Pseudomonadota</taxon>
        <taxon>Gammaproteobacteria</taxon>
        <taxon>Alteromonadales</taxon>
        <taxon>Shewanellaceae</taxon>
        <taxon>Shewanella</taxon>
    </lineage>
</organism>
<dbReference type="EMBL" id="CP071503">
    <property type="protein sequence ID" value="QSX33289.1"/>
    <property type="molecule type" value="Genomic_DNA"/>
</dbReference>
<sequence>MIGQHAVFDAVRRGYHELELASNGEIMAYFNDIEPDVMVGHVSNIKGILFEQEVVKALNEQGMDAILFEATNHPILDIALMDDDEIAAEVQLKATDSVSYINETLAENPDTAIIVTSEVADHLDSAMVIDSGLDNEALTEAVVNALSDTAIHSIGDDMISDAVSDGLADVVGESLLPIPITPIGIIAALLGIPFL</sequence>
<evidence type="ECO:0000313" key="1">
    <source>
        <dbReference type="EMBL" id="QSX33289.1"/>
    </source>
</evidence>
<accession>A0ABX7QPT7</accession>
<dbReference type="Proteomes" id="UP000662770">
    <property type="component" value="Chromosome"/>
</dbReference>
<proteinExistence type="predicted"/>
<gene>
    <name evidence="1" type="ORF">JYB87_16420</name>
</gene>
<dbReference type="RefSeq" id="WP_207354522.1">
    <property type="nucleotide sequence ID" value="NZ_CP071503.1"/>
</dbReference>
<keyword evidence="2" id="KW-1185">Reference proteome</keyword>
<protein>
    <submittedName>
        <fullName evidence="1">Uncharacterized protein</fullName>
    </submittedName>
</protein>
<reference evidence="1 2" key="1">
    <citation type="submission" date="2021-03" db="EMBL/GenBank/DDBJ databases">
        <title>Novel species identification of genus Shewanella.</title>
        <authorList>
            <person name="Liu G."/>
            <person name="Zhang Q."/>
        </authorList>
    </citation>
    <scope>NUCLEOTIDE SEQUENCE [LARGE SCALE GENOMIC DNA]</scope>
    <source>
        <strain evidence="1 2">FJAT-51800</strain>
    </source>
</reference>
<name>A0ABX7QPT7_9GAMM</name>